<dbReference type="PRINTS" id="PR00032">
    <property type="entry name" value="HTHARAC"/>
</dbReference>
<dbReference type="AlphaFoldDB" id="A0A5A9ZGT9"/>
<dbReference type="PANTHER" id="PTHR46796">
    <property type="entry name" value="HTH-TYPE TRANSCRIPTIONAL ACTIVATOR RHAS-RELATED"/>
    <property type="match status" value="1"/>
</dbReference>
<dbReference type="InterPro" id="IPR009057">
    <property type="entry name" value="Homeodomain-like_sf"/>
</dbReference>
<dbReference type="InterPro" id="IPR050204">
    <property type="entry name" value="AraC_XylS_family_regulators"/>
</dbReference>
<dbReference type="OrthoDB" id="241790at2"/>
<dbReference type="PROSITE" id="PS01124">
    <property type="entry name" value="HTH_ARAC_FAMILY_2"/>
    <property type="match status" value="1"/>
</dbReference>
<dbReference type="PANTHER" id="PTHR46796:SF13">
    <property type="entry name" value="HTH-TYPE TRANSCRIPTIONAL ACTIVATOR RHAS"/>
    <property type="match status" value="1"/>
</dbReference>
<dbReference type="InterPro" id="IPR032783">
    <property type="entry name" value="AraC_lig"/>
</dbReference>
<dbReference type="PROSITE" id="PS00041">
    <property type="entry name" value="HTH_ARAC_FAMILY_1"/>
    <property type="match status" value="1"/>
</dbReference>
<dbReference type="Pfam" id="PF12852">
    <property type="entry name" value="Cupin_6"/>
    <property type="match status" value="1"/>
</dbReference>
<dbReference type="Proteomes" id="UP000324965">
    <property type="component" value="Unassembled WGS sequence"/>
</dbReference>
<proteinExistence type="predicted"/>
<dbReference type="EMBL" id="VDFC01000124">
    <property type="protein sequence ID" value="KAA0916195.1"/>
    <property type="molecule type" value="Genomic_DNA"/>
</dbReference>
<feature type="domain" description="HTH araC/xylS-type" evidence="4">
    <location>
        <begin position="206"/>
        <end position="304"/>
    </location>
</feature>
<accession>A0A5A9ZGT9</accession>
<dbReference type="SUPFAM" id="SSF46689">
    <property type="entry name" value="Homeodomain-like"/>
    <property type="match status" value="2"/>
</dbReference>
<keyword evidence="6" id="KW-1185">Reference proteome</keyword>
<evidence type="ECO:0000256" key="1">
    <source>
        <dbReference type="ARBA" id="ARBA00023015"/>
    </source>
</evidence>
<name>A0A5A9ZGT9_9ACTN</name>
<dbReference type="InterPro" id="IPR018062">
    <property type="entry name" value="HTH_AraC-typ_CS"/>
</dbReference>
<gene>
    <name evidence="5" type="ORF">FGF04_38345</name>
</gene>
<organism evidence="5 6">
    <name type="scientific">Streptomyces apricus</name>
    <dbReference type="NCBI Taxonomy" id="1828112"/>
    <lineage>
        <taxon>Bacteria</taxon>
        <taxon>Bacillati</taxon>
        <taxon>Actinomycetota</taxon>
        <taxon>Actinomycetes</taxon>
        <taxon>Kitasatosporales</taxon>
        <taxon>Streptomycetaceae</taxon>
        <taxon>Streptomyces</taxon>
    </lineage>
</organism>
<dbReference type="Pfam" id="PF12833">
    <property type="entry name" value="HTH_18"/>
    <property type="match status" value="1"/>
</dbReference>
<evidence type="ECO:0000256" key="2">
    <source>
        <dbReference type="ARBA" id="ARBA00023125"/>
    </source>
</evidence>
<dbReference type="Gene3D" id="1.10.10.60">
    <property type="entry name" value="Homeodomain-like"/>
    <property type="match status" value="2"/>
</dbReference>
<evidence type="ECO:0000259" key="4">
    <source>
        <dbReference type="PROSITE" id="PS01124"/>
    </source>
</evidence>
<reference evidence="5 6" key="1">
    <citation type="submission" date="2019-05" db="EMBL/GenBank/DDBJ databases">
        <authorList>
            <person name="Hariharan J."/>
            <person name="Choudoir M.J."/>
            <person name="Diebold P."/>
            <person name="Panke-Buisse K."/>
            <person name="Buckley D.H."/>
        </authorList>
    </citation>
    <scope>NUCLEOTIDE SEQUENCE [LARGE SCALE GENOMIC DNA]</scope>
    <source>
        <strain evidence="5 6">SUN51</strain>
    </source>
</reference>
<keyword evidence="1" id="KW-0805">Transcription regulation</keyword>
<dbReference type="InterPro" id="IPR020449">
    <property type="entry name" value="Tscrpt_reg_AraC-type_HTH"/>
</dbReference>
<dbReference type="GO" id="GO:0043565">
    <property type="term" value="F:sequence-specific DNA binding"/>
    <property type="evidence" value="ECO:0007669"/>
    <property type="project" value="InterPro"/>
</dbReference>
<dbReference type="GO" id="GO:0003700">
    <property type="term" value="F:DNA-binding transcription factor activity"/>
    <property type="evidence" value="ECO:0007669"/>
    <property type="project" value="InterPro"/>
</dbReference>
<dbReference type="InterPro" id="IPR018060">
    <property type="entry name" value="HTH_AraC"/>
</dbReference>
<dbReference type="SMART" id="SM00342">
    <property type="entry name" value="HTH_ARAC"/>
    <property type="match status" value="1"/>
</dbReference>
<sequence length="316" mass="33999">MLGFQDPVADAISLLRPRTVVGPSLKASGEWAVRFDAFLHVRIGGLVSGTCWLLVEGQEPVLLREGDTFMLGNPPPYVLASTPDARPRPAEQVLAGAEDGLVRIGPESEDDLYLCVGHIGFDDRNASLLTDLLPPLVIVRVDDPHGGRLAQLIDLLATEVGITAAGGPLVQSHLAQILLVHMLRAHAARTDRPTGWLGALNEDGIGTALRAVHADVAHPWTLKELAELSNMSRSAFAHAFKRHVGVPPLEYLIQWRMSLARDALARDSRSISELARATGYLSESAFSTAFRRVVGSSPAQFRNQAKESAHSAAEGV</sequence>
<keyword evidence="2" id="KW-0238">DNA-binding</keyword>
<protein>
    <submittedName>
        <fullName evidence="5">AraC family transcriptional regulator</fullName>
    </submittedName>
</protein>
<evidence type="ECO:0000313" key="5">
    <source>
        <dbReference type="EMBL" id="KAA0916195.1"/>
    </source>
</evidence>
<evidence type="ECO:0000256" key="3">
    <source>
        <dbReference type="ARBA" id="ARBA00023163"/>
    </source>
</evidence>
<keyword evidence="3" id="KW-0804">Transcription</keyword>
<comment type="caution">
    <text evidence="5">The sequence shown here is derived from an EMBL/GenBank/DDBJ whole genome shotgun (WGS) entry which is preliminary data.</text>
</comment>
<evidence type="ECO:0000313" key="6">
    <source>
        <dbReference type="Proteomes" id="UP000324965"/>
    </source>
</evidence>